<protein>
    <recommendedName>
        <fullName evidence="4">50S ribosomal protein L23</fullName>
    </recommendedName>
</protein>
<dbReference type="GO" id="GO:0006412">
    <property type="term" value="P:translation"/>
    <property type="evidence" value="ECO:0007669"/>
    <property type="project" value="InterPro"/>
</dbReference>
<dbReference type="EMBL" id="PEZV01000004">
    <property type="protein sequence ID" value="PIT97609.1"/>
    <property type="molecule type" value="Genomic_DNA"/>
</dbReference>
<keyword evidence="2 6" id="KW-0689">Ribosomal protein</keyword>
<comment type="caution">
    <text evidence="6">The sequence shown here is derived from an EMBL/GenBank/DDBJ whole genome shotgun (WGS) entry which is preliminary data.</text>
</comment>
<evidence type="ECO:0000256" key="4">
    <source>
        <dbReference type="ARBA" id="ARBA00035481"/>
    </source>
</evidence>
<name>A0A2M6WXU2_9BACT</name>
<dbReference type="InterPro" id="IPR012678">
    <property type="entry name" value="Ribosomal_uL23/eL15/eS24_sf"/>
</dbReference>
<dbReference type="GO" id="GO:1990904">
    <property type="term" value="C:ribonucleoprotein complex"/>
    <property type="evidence" value="ECO:0007669"/>
    <property type="project" value="UniProtKB-KW"/>
</dbReference>
<dbReference type="Proteomes" id="UP000228596">
    <property type="component" value="Unassembled WGS sequence"/>
</dbReference>
<dbReference type="GO" id="GO:0003735">
    <property type="term" value="F:structural constituent of ribosome"/>
    <property type="evidence" value="ECO:0007669"/>
    <property type="project" value="InterPro"/>
</dbReference>
<dbReference type="InterPro" id="IPR013025">
    <property type="entry name" value="Ribosomal_uL23-like"/>
</dbReference>
<evidence type="ECO:0000256" key="5">
    <source>
        <dbReference type="SAM" id="MobiDB-lite"/>
    </source>
</evidence>
<dbReference type="GO" id="GO:0005840">
    <property type="term" value="C:ribosome"/>
    <property type="evidence" value="ECO:0007669"/>
    <property type="project" value="UniProtKB-KW"/>
</dbReference>
<feature type="region of interest" description="Disordered" evidence="5">
    <location>
        <begin position="96"/>
        <end position="122"/>
    </location>
</feature>
<evidence type="ECO:0000313" key="6">
    <source>
        <dbReference type="EMBL" id="PIT97609.1"/>
    </source>
</evidence>
<evidence type="ECO:0000313" key="7">
    <source>
        <dbReference type="Proteomes" id="UP000228596"/>
    </source>
</evidence>
<reference evidence="7" key="1">
    <citation type="submission" date="2017-09" db="EMBL/GenBank/DDBJ databases">
        <title>Depth-based differentiation of microbial function through sediment-hosted aquifers and enrichment of novel symbionts in the deep terrestrial subsurface.</title>
        <authorList>
            <person name="Probst A.J."/>
            <person name="Ladd B."/>
            <person name="Jarett J.K."/>
            <person name="Geller-Mcgrath D.E."/>
            <person name="Sieber C.M.K."/>
            <person name="Emerson J.B."/>
            <person name="Anantharaman K."/>
            <person name="Thomas B.C."/>
            <person name="Malmstrom R."/>
            <person name="Stieglmeier M."/>
            <person name="Klingl A."/>
            <person name="Woyke T."/>
            <person name="Ryan C.M."/>
            <person name="Banfield J.F."/>
        </authorList>
    </citation>
    <scope>NUCLEOTIDE SEQUENCE [LARGE SCALE GENOMIC DNA]</scope>
</reference>
<feature type="compositionally biased region" description="Basic and acidic residues" evidence="5">
    <location>
        <begin position="111"/>
        <end position="122"/>
    </location>
</feature>
<evidence type="ECO:0000256" key="2">
    <source>
        <dbReference type="ARBA" id="ARBA00022980"/>
    </source>
</evidence>
<sequence>MRVNKMKVLITEKTVKLAKSNKFTLCVDSNLSKREIKEIIKKDLSLDVTDVQIQNKKTIKKLRKGNEINVRGYKKAIVTLKSGQKFPGYEILEEEKKKQERERKLAKKKRSEQEKTQSKEKS</sequence>
<dbReference type="AlphaFoldDB" id="A0A2M6WXU2"/>
<keyword evidence="3" id="KW-0687">Ribonucleoprotein</keyword>
<organism evidence="6 7">
    <name type="scientific">Candidatus Berkelbacteria bacterium CG10_big_fil_rev_8_21_14_0_10_41_12</name>
    <dbReference type="NCBI Taxonomy" id="1974513"/>
    <lineage>
        <taxon>Bacteria</taxon>
        <taxon>Candidatus Berkelbacteria</taxon>
    </lineage>
</organism>
<dbReference type="Gene3D" id="3.30.70.330">
    <property type="match status" value="1"/>
</dbReference>
<evidence type="ECO:0000256" key="3">
    <source>
        <dbReference type="ARBA" id="ARBA00023274"/>
    </source>
</evidence>
<dbReference type="SUPFAM" id="SSF54189">
    <property type="entry name" value="Ribosomal proteins S24e, L23 and L15e"/>
    <property type="match status" value="1"/>
</dbReference>
<dbReference type="Pfam" id="PF00276">
    <property type="entry name" value="Ribosomal_L23"/>
    <property type="match status" value="1"/>
</dbReference>
<accession>A0A2M6WXU2</accession>
<gene>
    <name evidence="6" type="primary">rplW</name>
    <name evidence="6" type="ORF">COT77_00660</name>
</gene>
<comment type="similarity">
    <text evidence="1">Belongs to the universal ribosomal protein uL23 family.</text>
</comment>
<proteinExistence type="inferred from homology"/>
<dbReference type="InterPro" id="IPR012677">
    <property type="entry name" value="Nucleotide-bd_a/b_plait_sf"/>
</dbReference>
<evidence type="ECO:0000256" key="1">
    <source>
        <dbReference type="ARBA" id="ARBA00006700"/>
    </source>
</evidence>